<evidence type="ECO:0000256" key="1">
    <source>
        <dbReference type="ARBA" id="ARBA00023125"/>
    </source>
</evidence>
<evidence type="ECO:0000256" key="2">
    <source>
        <dbReference type="PROSITE-ProRule" id="PRU00335"/>
    </source>
</evidence>
<feature type="DNA-binding region" description="H-T-H motif" evidence="2">
    <location>
        <begin position="34"/>
        <end position="53"/>
    </location>
</feature>
<evidence type="ECO:0000313" key="4">
    <source>
        <dbReference type="EMBL" id="TGA97955.1"/>
    </source>
</evidence>
<proteinExistence type="predicted"/>
<dbReference type="InterPro" id="IPR039532">
    <property type="entry name" value="TetR_C_Firmicutes"/>
</dbReference>
<name>A0A4Z0GNL2_9BACL</name>
<dbReference type="Pfam" id="PF00440">
    <property type="entry name" value="TetR_N"/>
    <property type="match status" value="1"/>
</dbReference>
<dbReference type="EMBL" id="SRJD01000010">
    <property type="protein sequence ID" value="TGA97955.1"/>
    <property type="molecule type" value="Genomic_DNA"/>
</dbReference>
<dbReference type="InterPro" id="IPR050624">
    <property type="entry name" value="HTH-type_Tx_Regulator"/>
</dbReference>
<evidence type="ECO:0000259" key="3">
    <source>
        <dbReference type="PROSITE" id="PS50977"/>
    </source>
</evidence>
<evidence type="ECO:0000313" key="5">
    <source>
        <dbReference type="Proteomes" id="UP000298347"/>
    </source>
</evidence>
<dbReference type="PANTHER" id="PTHR43479:SF7">
    <property type="entry name" value="TETR-FAMILY TRANSCRIPTIONAL REGULATOR"/>
    <property type="match status" value="1"/>
</dbReference>
<dbReference type="Pfam" id="PF14278">
    <property type="entry name" value="TetR_C_8"/>
    <property type="match status" value="1"/>
</dbReference>
<dbReference type="InterPro" id="IPR009057">
    <property type="entry name" value="Homeodomain-like_sf"/>
</dbReference>
<dbReference type="InterPro" id="IPR001647">
    <property type="entry name" value="HTH_TetR"/>
</dbReference>
<dbReference type="PROSITE" id="PS50977">
    <property type="entry name" value="HTH_TETR_2"/>
    <property type="match status" value="1"/>
</dbReference>
<dbReference type="Gene3D" id="1.10.357.10">
    <property type="entry name" value="Tetracycline Repressor, domain 2"/>
    <property type="match status" value="1"/>
</dbReference>
<gene>
    <name evidence="4" type="ORF">E4665_09805</name>
</gene>
<protein>
    <submittedName>
        <fullName evidence="4">TetR/AcrR family transcriptional regulator</fullName>
    </submittedName>
</protein>
<dbReference type="Proteomes" id="UP000298347">
    <property type="component" value="Unassembled WGS sequence"/>
</dbReference>
<keyword evidence="1 2" id="KW-0238">DNA-binding</keyword>
<reference evidence="4 5" key="1">
    <citation type="journal article" date="2015" name="Int. J. Syst. Evol. Microbiol.">
        <title>Sporolactobacillus shoreae sp. nov. and Sporolactobacillus spathodeae sp. nov., two spore-forming lactic acid bacteria isolated from tree barks in Thailand.</title>
        <authorList>
            <person name="Thamacharoensuk T."/>
            <person name="Kitahara M."/>
            <person name="Ohkuma M."/>
            <person name="Thongchul N."/>
            <person name="Tanasupawat S."/>
        </authorList>
    </citation>
    <scope>NUCLEOTIDE SEQUENCE [LARGE SCALE GENOMIC DNA]</scope>
    <source>
        <strain evidence="4 5">BK92</strain>
    </source>
</reference>
<dbReference type="GO" id="GO:0003677">
    <property type="term" value="F:DNA binding"/>
    <property type="evidence" value="ECO:0007669"/>
    <property type="project" value="UniProtKB-UniRule"/>
</dbReference>
<dbReference type="SUPFAM" id="SSF46689">
    <property type="entry name" value="Homeodomain-like"/>
    <property type="match status" value="1"/>
</dbReference>
<keyword evidence="5" id="KW-1185">Reference proteome</keyword>
<feature type="domain" description="HTH tetR-type" evidence="3">
    <location>
        <begin position="11"/>
        <end position="71"/>
    </location>
</feature>
<sequence>MDKSSSDLRVVKTRAAIQSHFLELLLQKNFNEITVIDIAKAANIGRGTFYLHYIDKFDLLEKVMEEGLSETVSHFQPETYFDNGRAIPDRMIHFVLSMFGHFRENERFFRAMLFNKGIPNFKSRMQQLFLSKFRREISSMVPMTSGVDPITMEILPVFISSGMIGLVEWWFRNNMRISEKDMARKIFQVMTRGPLQTLGFTIEEKNEH</sequence>
<dbReference type="OrthoDB" id="9810250at2"/>
<dbReference type="PANTHER" id="PTHR43479">
    <property type="entry name" value="ACREF/ENVCD OPERON REPRESSOR-RELATED"/>
    <property type="match status" value="1"/>
</dbReference>
<organism evidence="4 5">
    <name type="scientific">Sporolactobacillus shoreae</name>
    <dbReference type="NCBI Taxonomy" id="1465501"/>
    <lineage>
        <taxon>Bacteria</taxon>
        <taxon>Bacillati</taxon>
        <taxon>Bacillota</taxon>
        <taxon>Bacilli</taxon>
        <taxon>Bacillales</taxon>
        <taxon>Sporolactobacillaceae</taxon>
        <taxon>Sporolactobacillus</taxon>
    </lineage>
</organism>
<comment type="caution">
    <text evidence="4">The sequence shown here is derived from an EMBL/GenBank/DDBJ whole genome shotgun (WGS) entry which is preliminary data.</text>
</comment>
<dbReference type="RefSeq" id="WP_135348619.1">
    <property type="nucleotide sequence ID" value="NZ_SRJD01000010.1"/>
</dbReference>
<accession>A0A4Z0GNL2</accession>
<dbReference type="AlphaFoldDB" id="A0A4Z0GNL2"/>